<gene>
    <name evidence="2" type="ORF">GA0061077_1072</name>
</gene>
<accession>A0A1C4H674</accession>
<feature type="compositionally biased region" description="Basic and acidic residues" evidence="1">
    <location>
        <begin position="1"/>
        <end position="10"/>
    </location>
</feature>
<evidence type="ECO:0000313" key="3">
    <source>
        <dbReference type="Proteomes" id="UP000242610"/>
    </source>
</evidence>
<organism evidence="2 3">
    <name type="scientific">Bifidobacterium commune</name>
    <dbReference type="NCBI Taxonomy" id="1505727"/>
    <lineage>
        <taxon>Bacteria</taxon>
        <taxon>Bacillati</taxon>
        <taxon>Actinomycetota</taxon>
        <taxon>Actinomycetes</taxon>
        <taxon>Bifidobacteriales</taxon>
        <taxon>Bifidobacteriaceae</taxon>
        <taxon>Bifidobacterium</taxon>
    </lineage>
</organism>
<feature type="compositionally biased region" description="Polar residues" evidence="1">
    <location>
        <begin position="59"/>
        <end position="70"/>
    </location>
</feature>
<dbReference type="AlphaFoldDB" id="A0A1C4H674"/>
<name>A0A1C4H674_9BIFI</name>
<dbReference type="EMBL" id="FMBL01000002">
    <property type="protein sequence ID" value="SCC80150.1"/>
    <property type="molecule type" value="Genomic_DNA"/>
</dbReference>
<feature type="region of interest" description="Disordered" evidence="1">
    <location>
        <begin position="41"/>
        <end position="70"/>
    </location>
</feature>
<keyword evidence="3" id="KW-1185">Reference proteome</keyword>
<reference evidence="3" key="1">
    <citation type="submission" date="2016-08" db="EMBL/GenBank/DDBJ databases">
        <authorList>
            <person name="Varghese N."/>
            <person name="Submissions Spin"/>
        </authorList>
    </citation>
    <scope>NUCLEOTIDE SEQUENCE [LARGE SCALE GENOMIC DNA]</scope>
    <source>
        <strain evidence="3">R-52791</strain>
    </source>
</reference>
<feature type="region of interest" description="Disordered" evidence="1">
    <location>
        <begin position="1"/>
        <end position="26"/>
    </location>
</feature>
<dbReference type="Proteomes" id="UP000242610">
    <property type="component" value="Unassembled WGS sequence"/>
</dbReference>
<dbReference type="RefSeq" id="WP_091847890.1">
    <property type="nucleotide sequence ID" value="NZ_FMBL01000002.1"/>
</dbReference>
<evidence type="ECO:0000256" key="1">
    <source>
        <dbReference type="SAM" id="MobiDB-lite"/>
    </source>
</evidence>
<protein>
    <submittedName>
        <fullName evidence="2">Uncharacterized protein</fullName>
    </submittedName>
</protein>
<sequence>MKYYSEDSLSHPHHPNSDDDSERANRLHEIISEQEELENLRWRENARNEEPTADFLSFAEQTHSLYDQRD</sequence>
<proteinExistence type="predicted"/>
<evidence type="ECO:0000313" key="2">
    <source>
        <dbReference type="EMBL" id="SCC80150.1"/>
    </source>
</evidence>
<feature type="compositionally biased region" description="Basic and acidic residues" evidence="1">
    <location>
        <begin position="41"/>
        <end position="50"/>
    </location>
</feature>